<gene>
    <name evidence="6" type="ORF">E6K71_01305</name>
</gene>
<dbReference type="PANTHER" id="PTHR43701:SF2">
    <property type="entry name" value="MEMBRANE TRANSPORTER PROTEIN YJNA-RELATED"/>
    <property type="match status" value="1"/>
</dbReference>
<accession>A0A538SHP9</accession>
<evidence type="ECO:0000256" key="3">
    <source>
        <dbReference type="ARBA" id="ARBA00022989"/>
    </source>
</evidence>
<dbReference type="Proteomes" id="UP000316292">
    <property type="component" value="Unassembled WGS sequence"/>
</dbReference>
<comment type="subcellular location">
    <subcellularLocation>
        <location evidence="5">Cell membrane</location>
        <topology evidence="5">Multi-pass membrane protein</topology>
    </subcellularLocation>
    <subcellularLocation>
        <location evidence="1">Membrane</location>
        <topology evidence="1">Multi-pass membrane protein</topology>
    </subcellularLocation>
</comment>
<dbReference type="Pfam" id="PF01925">
    <property type="entry name" value="TauE"/>
    <property type="match status" value="1"/>
</dbReference>
<dbReference type="PANTHER" id="PTHR43701">
    <property type="entry name" value="MEMBRANE TRANSPORTER PROTEIN MJ0441-RELATED"/>
    <property type="match status" value="1"/>
</dbReference>
<feature type="transmembrane region" description="Helical" evidence="5">
    <location>
        <begin position="135"/>
        <end position="163"/>
    </location>
</feature>
<proteinExistence type="inferred from homology"/>
<dbReference type="GO" id="GO:0005886">
    <property type="term" value="C:plasma membrane"/>
    <property type="evidence" value="ECO:0007669"/>
    <property type="project" value="UniProtKB-SubCell"/>
</dbReference>
<reference evidence="6 7" key="1">
    <citation type="journal article" date="2019" name="Nat. Microbiol.">
        <title>Mediterranean grassland soil C-N compound turnover is dependent on rainfall and depth, and is mediated by genomically divergent microorganisms.</title>
        <authorList>
            <person name="Diamond S."/>
            <person name="Andeer P.F."/>
            <person name="Li Z."/>
            <person name="Crits-Christoph A."/>
            <person name="Burstein D."/>
            <person name="Anantharaman K."/>
            <person name="Lane K.R."/>
            <person name="Thomas B.C."/>
            <person name="Pan C."/>
            <person name="Northen T.R."/>
            <person name="Banfield J.F."/>
        </authorList>
    </citation>
    <scope>NUCLEOTIDE SEQUENCE [LARGE SCALE GENOMIC DNA]</scope>
    <source>
        <strain evidence="6">WS_1</strain>
    </source>
</reference>
<evidence type="ECO:0000256" key="1">
    <source>
        <dbReference type="ARBA" id="ARBA00004141"/>
    </source>
</evidence>
<evidence type="ECO:0000256" key="2">
    <source>
        <dbReference type="ARBA" id="ARBA00022692"/>
    </source>
</evidence>
<comment type="caution">
    <text evidence="6">The sequence shown here is derived from an EMBL/GenBank/DDBJ whole genome shotgun (WGS) entry which is preliminary data.</text>
</comment>
<feature type="transmembrane region" description="Helical" evidence="5">
    <location>
        <begin position="71"/>
        <end position="92"/>
    </location>
</feature>
<feature type="transmembrane region" description="Helical" evidence="5">
    <location>
        <begin position="200"/>
        <end position="219"/>
    </location>
</feature>
<sequence>MRTTAVPFVFGFLAGALGGLMGVGGGILLVPLLVHALGTRQHEAQGTSLAFVTATALVAAVPYLRQGNLDLWLALYLALGAVPGVLLGAALARRQTARRLRQALGLLMVLTAVKILITAPANAGPPHPWPPPLNILLGAVVGILGGLLGVGGGTILVPILVLAERVPQHVAQGVSLLMILPTGIVGAWTHARHGHVVRALLPSLMAGGALGALLGALLAHRIESGTLSRIFAIFLLLVSVQMIFGRGRDTVADSAELPGGTQR</sequence>
<dbReference type="EMBL" id="VBOR01000026">
    <property type="protein sequence ID" value="TMQ50901.1"/>
    <property type="molecule type" value="Genomic_DNA"/>
</dbReference>
<evidence type="ECO:0000256" key="5">
    <source>
        <dbReference type="RuleBase" id="RU363041"/>
    </source>
</evidence>
<organism evidence="6 7">
    <name type="scientific">Eiseniibacteriota bacterium</name>
    <dbReference type="NCBI Taxonomy" id="2212470"/>
    <lineage>
        <taxon>Bacteria</taxon>
        <taxon>Candidatus Eiseniibacteriota</taxon>
    </lineage>
</organism>
<evidence type="ECO:0000256" key="4">
    <source>
        <dbReference type="ARBA" id="ARBA00023136"/>
    </source>
</evidence>
<protein>
    <recommendedName>
        <fullName evidence="5">Probable membrane transporter protein</fullName>
    </recommendedName>
</protein>
<name>A0A538SHP9_UNCEI</name>
<feature type="transmembrane region" description="Helical" evidence="5">
    <location>
        <begin position="104"/>
        <end position="123"/>
    </location>
</feature>
<evidence type="ECO:0000313" key="6">
    <source>
        <dbReference type="EMBL" id="TMQ50901.1"/>
    </source>
</evidence>
<dbReference type="AlphaFoldDB" id="A0A538SHP9"/>
<feature type="transmembrane region" description="Helical" evidence="5">
    <location>
        <begin position="6"/>
        <end position="34"/>
    </location>
</feature>
<comment type="similarity">
    <text evidence="5">Belongs to the 4-toluene sulfonate uptake permease (TSUP) (TC 2.A.102) family.</text>
</comment>
<evidence type="ECO:0000313" key="7">
    <source>
        <dbReference type="Proteomes" id="UP000316292"/>
    </source>
</evidence>
<keyword evidence="5" id="KW-1003">Cell membrane</keyword>
<dbReference type="InterPro" id="IPR002781">
    <property type="entry name" value="TM_pro_TauE-like"/>
</dbReference>
<keyword evidence="3 5" id="KW-1133">Transmembrane helix</keyword>
<keyword evidence="4 5" id="KW-0472">Membrane</keyword>
<feature type="transmembrane region" description="Helical" evidence="5">
    <location>
        <begin position="170"/>
        <end position="188"/>
    </location>
</feature>
<keyword evidence="2 5" id="KW-0812">Transmembrane</keyword>
<feature type="transmembrane region" description="Helical" evidence="5">
    <location>
        <begin position="226"/>
        <end position="244"/>
    </location>
</feature>
<dbReference type="InterPro" id="IPR051598">
    <property type="entry name" value="TSUP/Inactive_protease-like"/>
</dbReference>